<accession>A0A0A9A6E8</accession>
<dbReference type="EMBL" id="GBRH01255308">
    <property type="protein sequence ID" value="JAD42587.1"/>
    <property type="molecule type" value="Transcribed_RNA"/>
</dbReference>
<reference evidence="2" key="1">
    <citation type="submission" date="2014-09" db="EMBL/GenBank/DDBJ databases">
        <authorList>
            <person name="Magalhaes I.L.F."/>
            <person name="Oliveira U."/>
            <person name="Santos F.R."/>
            <person name="Vidigal T.H.D.A."/>
            <person name="Brescovit A.D."/>
            <person name="Santos A.J."/>
        </authorList>
    </citation>
    <scope>NUCLEOTIDE SEQUENCE</scope>
    <source>
        <tissue evidence="2">Shoot tissue taken approximately 20 cm above the soil surface</tissue>
    </source>
</reference>
<organism evidence="2">
    <name type="scientific">Arundo donax</name>
    <name type="common">Giant reed</name>
    <name type="synonym">Donax arundinaceus</name>
    <dbReference type="NCBI Taxonomy" id="35708"/>
    <lineage>
        <taxon>Eukaryota</taxon>
        <taxon>Viridiplantae</taxon>
        <taxon>Streptophyta</taxon>
        <taxon>Embryophyta</taxon>
        <taxon>Tracheophyta</taxon>
        <taxon>Spermatophyta</taxon>
        <taxon>Magnoliopsida</taxon>
        <taxon>Liliopsida</taxon>
        <taxon>Poales</taxon>
        <taxon>Poaceae</taxon>
        <taxon>PACMAD clade</taxon>
        <taxon>Arundinoideae</taxon>
        <taxon>Arundineae</taxon>
        <taxon>Arundo</taxon>
    </lineage>
</organism>
<reference evidence="2" key="2">
    <citation type="journal article" date="2015" name="Data Brief">
        <title>Shoot transcriptome of the giant reed, Arundo donax.</title>
        <authorList>
            <person name="Barrero R.A."/>
            <person name="Guerrero F.D."/>
            <person name="Moolhuijzen P."/>
            <person name="Goolsby J.A."/>
            <person name="Tidwell J."/>
            <person name="Bellgard S.E."/>
            <person name="Bellgard M.I."/>
        </authorList>
    </citation>
    <scope>NUCLEOTIDE SEQUENCE</scope>
    <source>
        <tissue evidence="2">Shoot tissue taken approximately 20 cm above the soil surface</tissue>
    </source>
</reference>
<feature type="region of interest" description="Disordered" evidence="1">
    <location>
        <begin position="1"/>
        <end position="46"/>
    </location>
</feature>
<name>A0A0A9A6E8_ARUDO</name>
<sequence length="86" mass="9462">MGSSMAAREGNRAEKGRGGSVSWHLQQARSKPGARRGCGSSAAGLDCSFPPRTRTVKTEPVVDLEQWHKTHRTDRGATTQRRWSAR</sequence>
<protein>
    <submittedName>
        <fullName evidence="2">Uncharacterized protein</fullName>
    </submittedName>
</protein>
<dbReference type="AlphaFoldDB" id="A0A0A9A6E8"/>
<evidence type="ECO:0000313" key="2">
    <source>
        <dbReference type="EMBL" id="JAD42587.1"/>
    </source>
</evidence>
<evidence type="ECO:0000256" key="1">
    <source>
        <dbReference type="SAM" id="MobiDB-lite"/>
    </source>
</evidence>
<proteinExistence type="predicted"/>
<feature type="compositionally biased region" description="Low complexity" evidence="1">
    <location>
        <begin position="35"/>
        <end position="44"/>
    </location>
</feature>